<accession>A0AAT9LDW7</accession>
<dbReference type="EMBL" id="CP062796">
    <property type="protein sequence ID" value="QUL98894.1"/>
    <property type="molecule type" value="Genomic_DNA"/>
</dbReference>
<gene>
    <name evidence="1" type="ORF">IMF26_02130</name>
</gene>
<evidence type="ECO:0008006" key="2">
    <source>
        <dbReference type="Google" id="ProtNLM"/>
    </source>
</evidence>
<dbReference type="Gene3D" id="1.10.10.580">
    <property type="entry name" value="Structural maintenance of chromosome 1. Chain E"/>
    <property type="match status" value="1"/>
</dbReference>
<protein>
    <recommendedName>
        <fullName evidence="2">Segregation and condensation protein A</fullName>
    </recommendedName>
</protein>
<evidence type="ECO:0000313" key="1">
    <source>
        <dbReference type="EMBL" id="QUL98894.1"/>
    </source>
</evidence>
<organism evidence="1">
    <name type="scientific">Candidatus Fermentithermobacillus carboniphilus</name>
    <dbReference type="NCBI Taxonomy" id="3085328"/>
    <lineage>
        <taxon>Bacteria</taxon>
        <taxon>Bacillati</taxon>
        <taxon>Bacillota</taxon>
        <taxon>Candidatus Fermentithermobacillia</taxon>
        <taxon>Candidatus Fermentithermobacillales</taxon>
        <taxon>Candidatus Fermentithermobacillaceae</taxon>
        <taxon>Candidatus Fermentithermobacillus</taxon>
    </lineage>
</organism>
<name>A0AAT9LDW7_9FIRM</name>
<dbReference type="AlphaFoldDB" id="A0AAT9LDW7"/>
<dbReference type="InterPro" id="IPR023093">
    <property type="entry name" value="ScpA-like_C"/>
</dbReference>
<reference evidence="1" key="2">
    <citation type="journal article" date="2023" name="Biology">
        <title>Prokaryotic Life Associated with Coal-Fire Gas Vents Revealed by Metagenomics.</title>
        <authorList>
            <person name="Kadnikov V.V."/>
            <person name="Mardanov A.V."/>
            <person name="Beletsky A.V."/>
            <person name="Karnachuk O.V."/>
            <person name="Ravin N.V."/>
        </authorList>
    </citation>
    <scope>NUCLEOTIDE SEQUENCE</scope>
    <source>
        <strain evidence="1">Bu02</strain>
    </source>
</reference>
<proteinExistence type="predicted"/>
<sequence>MLFLKLAPLFRLFKARVEKKDISLDDSVKSLRDASFLVLTKSRLLLPAVAREIAATTEEPSEEEVAGGSGIDEEQVVYLPLMERWEVEQAVAYLKERFEEAARKFPRGYVWVPEGVIGAEMASIDKQELLEAMTVLEKRAKPRERTLVLLRQSFISHLRWFWQEVRRLMAQNVILRFSHFVRGNPREAIMSFLVLMELVKRRKVFARQQELLGDIFFSTRREAFLEKKPVSTDCVSTGEFLKE</sequence>
<reference evidence="1" key="1">
    <citation type="submission" date="2020-10" db="EMBL/GenBank/DDBJ databases">
        <authorList>
            <person name="Kadnikov V."/>
            <person name="Beletsky A.V."/>
            <person name="Mardanov A.V."/>
            <person name="Karnachuk O.V."/>
            <person name="Ravin N.V."/>
        </authorList>
    </citation>
    <scope>NUCLEOTIDE SEQUENCE</scope>
    <source>
        <strain evidence="1">Bu02</strain>
    </source>
</reference>
<dbReference type="KEGG" id="fcz:IMF26_02130"/>